<reference evidence="13 14" key="1">
    <citation type="journal article" date="2014" name="PLoS Genet.">
        <title>Phylogenetically driven sequencing of extremely halophilic archaea reveals strategies for static and dynamic osmo-response.</title>
        <authorList>
            <person name="Becker E.A."/>
            <person name="Seitzer P.M."/>
            <person name="Tritt A."/>
            <person name="Larsen D."/>
            <person name="Krusor M."/>
            <person name="Yao A.I."/>
            <person name="Wu D."/>
            <person name="Madern D."/>
            <person name="Eisen J.A."/>
            <person name="Darling A.E."/>
            <person name="Facciotti M.T."/>
        </authorList>
    </citation>
    <scope>NUCLEOTIDE SEQUENCE [LARGE SCALE GENOMIC DNA]</scope>
    <source>
        <strain evidence="13 14">DSM 1137</strain>
    </source>
</reference>
<dbReference type="GO" id="GO:0016887">
    <property type="term" value="F:ATP hydrolysis activity"/>
    <property type="evidence" value="ECO:0007669"/>
    <property type="project" value="TreeGrafter"/>
</dbReference>
<evidence type="ECO:0000256" key="2">
    <source>
        <dbReference type="ARBA" id="ARBA00022763"/>
    </source>
</evidence>
<dbReference type="GO" id="GO:0004386">
    <property type="term" value="F:helicase activity"/>
    <property type="evidence" value="ECO:0007669"/>
    <property type="project" value="UniProtKB-KW"/>
</dbReference>
<dbReference type="AlphaFoldDB" id="M0DS91"/>
<dbReference type="RefSeq" id="WP_004049118.1">
    <property type="nucleotide sequence ID" value="NZ_AOJE01000060.1"/>
</dbReference>
<evidence type="ECO:0000313" key="14">
    <source>
        <dbReference type="Proteomes" id="UP000011514"/>
    </source>
</evidence>
<keyword evidence="14" id="KW-1185">Reference proteome</keyword>
<dbReference type="InterPro" id="IPR045628">
    <property type="entry name" value="Lhr_WH_dom"/>
</dbReference>
<dbReference type="eggNOG" id="arCOG00557">
    <property type="taxonomic scope" value="Archaea"/>
</dbReference>
<evidence type="ECO:0000256" key="4">
    <source>
        <dbReference type="ARBA" id="ARBA00022806"/>
    </source>
</evidence>
<evidence type="ECO:0000259" key="12">
    <source>
        <dbReference type="PROSITE" id="PS51194"/>
    </source>
</evidence>
<dbReference type="InterPro" id="IPR002464">
    <property type="entry name" value="DNA/RNA_helicase_DEAH_CS"/>
</dbReference>
<evidence type="ECO:0000256" key="5">
    <source>
        <dbReference type="ARBA" id="ARBA00022840"/>
    </source>
</evidence>
<name>M0DS91_9EURY</name>
<dbReference type="PROSITE" id="PS51194">
    <property type="entry name" value="HELICASE_CTER"/>
    <property type="match status" value="1"/>
</dbReference>
<dbReference type="Pfam" id="PF08494">
    <property type="entry name" value="DEAD_assoc"/>
    <property type="match status" value="1"/>
</dbReference>
<evidence type="ECO:0000256" key="3">
    <source>
        <dbReference type="ARBA" id="ARBA00022801"/>
    </source>
</evidence>
<keyword evidence="3" id="KW-0378">Hydrolase</keyword>
<dbReference type="PANTHER" id="PTHR47962:SF5">
    <property type="entry name" value="ATP-DEPENDENT HELICASE LHR-RELATED"/>
    <property type="match status" value="1"/>
</dbReference>
<dbReference type="SUPFAM" id="SSF52540">
    <property type="entry name" value="P-loop containing nucleoside triphosphate hydrolases"/>
    <property type="match status" value="1"/>
</dbReference>
<feature type="region of interest" description="Disordered" evidence="10">
    <location>
        <begin position="303"/>
        <end position="337"/>
    </location>
</feature>
<dbReference type="PROSITE" id="PS51192">
    <property type="entry name" value="HELICASE_ATP_BIND_1"/>
    <property type="match status" value="1"/>
</dbReference>
<dbReference type="Pfam" id="PF00271">
    <property type="entry name" value="Helicase_C"/>
    <property type="match status" value="1"/>
</dbReference>
<feature type="compositionally biased region" description="Acidic residues" evidence="10">
    <location>
        <begin position="316"/>
        <end position="330"/>
    </location>
</feature>
<dbReference type="InterPro" id="IPR017170">
    <property type="entry name" value="Lhr-like"/>
</dbReference>
<dbReference type="PANTHER" id="PTHR47962">
    <property type="entry name" value="ATP-DEPENDENT HELICASE LHR-RELATED-RELATED"/>
    <property type="match status" value="1"/>
</dbReference>
<dbReference type="Pfam" id="PF00270">
    <property type="entry name" value="DEAD"/>
    <property type="match status" value="1"/>
</dbReference>
<evidence type="ECO:0000259" key="11">
    <source>
        <dbReference type="PROSITE" id="PS51192"/>
    </source>
</evidence>
<dbReference type="EMBL" id="AOJE01000060">
    <property type="protein sequence ID" value="ELZ37723.1"/>
    <property type="molecule type" value="Genomic_DNA"/>
</dbReference>
<dbReference type="InterPro" id="IPR001650">
    <property type="entry name" value="Helicase_C-like"/>
</dbReference>
<dbReference type="InterPro" id="IPR014001">
    <property type="entry name" value="Helicase_ATP-bd"/>
</dbReference>
<dbReference type="Proteomes" id="UP000011514">
    <property type="component" value="Unassembled WGS sequence"/>
</dbReference>
<evidence type="ECO:0000256" key="7">
    <source>
        <dbReference type="ARBA" id="ARBA00023204"/>
    </source>
</evidence>
<dbReference type="InterPro" id="IPR052511">
    <property type="entry name" value="ATP-dep_Helicase"/>
</dbReference>
<evidence type="ECO:0000256" key="1">
    <source>
        <dbReference type="ARBA" id="ARBA00022741"/>
    </source>
</evidence>
<evidence type="ECO:0000313" key="13">
    <source>
        <dbReference type="EMBL" id="ELZ37723.1"/>
    </source>
</evidence>
<evidence type="ECO:0000256" key="6">
    <source>
        <dbReference type="ARBA" id="ARBA00023125"/>
    </source>
</evidence>
<dbReference type="PIRSF" id="PIRSF037307">
    <property type="entry name" value="Lhr-like_helic_prd"/>
    <property type="match status" value="1"/>
</dbReference>
<keyword evidence="7" id="KW-0234">DNA repair</keyword>
<dbReference type="InterPro" id="IPR011545">
    <property type="entry name" value="DEAD/DEAH_box_helicase_dom"/>
</dbReference>
<dbReference type="PROSITE" id="PS00690">
    <property type="entry name" value="DEAH_ATP_HELICASE"/>
    <property type="match status" value="1"/>
</dbReference>
<dbReference type="OrthoDB" id="33870at2157"/>
<sequence>MSEPSGMDAFAHLGSEVREALSEQGFSTPTEPQREAIPPLAEGKNALVLAPTGTGKTETAMLPVFDAIVEARDAPGDQPREGISALYITPLRALNRDMMDRLEWWGDRLGVEVAVRHGDTTQYERSKQADDPPDVLITTPESLQAILTGSKMRLALEDVAHVVIDEVHELASAKRGAQLTVGLERLRRVAGPFQRVGLSATVGTPEEVGRFLVGSGKRDPDREGDRAFEIVEVAAGTRTDVRVLDPPITDRDATLAGELAVDETTASHVRTIREIVADHESTLIFVNTRQTAEALGSRFKALAEREREATERDGGDDADGDGEDADDPTEIEVHHGSLSKDVRIDVEDRFKSGDLDGLVCTSSMELGIDVGRVDHVVQYGSPREVARLLQRVGRAGHRRDLVSEGTVVTQGGDDTLEALAIARRAGDELVEPAAIHHGSLDTVANQVVGIVMDEGDVHAREAYETVTSAYPFADLSEPQFQEVVRELDGNRLLWLDEESDTLEKSGGTWQYFYANLSMIPDESTYEVYDMSSRRGIGTLDERFVVNFAGPGETFIQRGEMWRITEVDEEEERVNVTPIADPAGEVPSWIGQEIPVPKPVAEEVGRIRGEVGEALMAGSTPEAVAGDLAERYPADEATIASALKPVVDHVDADHPVPTDRRVVIEGSARTVAVNAAFGHEVNETLARLLAALVGQRAGSSIGMDVDPYRIEFEVPHGVDPGTFREVLETTDPDRLEAYLELALKKSDALKFTLAQVAAKFGSVKRYREGRGRFGGDRLLAALEGTPVYDEALREVFHADLAVGETAEVLEGMQDGSLAAEIARERTPLGTAGRSSGTEFLVPDNADADVIETIRERIRNDRVILFCLHCADWKRTTKVRRVPDQPECPECGSTRVAALNPWDDETIAAVRASEKDEEQERRTERAHRAASLVQTHGKRAVIALAARGVGPHNAARIINKLREDEDEFYRDVLRQEREYARTQSFWD</sequence>
<dbReference type="STRING" id="1227484.C471_11496"/>
<dbReference type="SMART" id="SM00490">
    <property type="entry name" value="HELICc"/>
    <property type="match status" value="1"/>
</dbReference>
<keyword evidence="8" id="KW-0413">Isomerase</keyword>
<dbReference type="GO" id="GO:0005524">
    <property type="term" value="F:ATP binding"/>
    <property type="evidence" value="ECO:0007669"/>
    <property type="project" value="UniProtKB-KW"/>
</dbReference>
<keyword evidence="1" id="KW-0547">Nucleotide-binding</keyword>
<comment type="caution">
    <text evidence="13">The sequence shown here is derived from an EMBL/GenBank/DDBJ whole genome shotgun (WGS) entry which is preliminary data.</text>
</comment>
<evidence type="ECO:0000256" key="9">
    <source>
        <dbReference type="ARBA" id="ARBA00093467"/>
    </source>
</evidence>
<dbReference type="Pfam" id="PF19306">
    <property type="entry name" value="WHD_Lhr"/>
    <property type="match status" value="1"/>
</dbReference>
<dbReference type="GO" id="GO:0006281">
    <property type="term" value="P:DNA repair"/>
    <property type="evidence" value="ECO:0007669"/>
    <property type="project" value="UniProtKB-KW"/>
</dbReference>
<dbReference type="InterPro" id="IPR013701">
    <property type="entry name" value="Lhr-like_DEAD/DEAH_assoc"/>
</dbReference>
<dbReference type="Gene3D" id="3.40.50.300">
    <property type="entry name" value="P-loop containing nucleotide triphosphate hydrolases"/>
    <property type="match status" value="2"/>
</dbReference>
<feature type="domain" description="Helicase ATP-binding" evidence="11">
    <location>
        <begin position="37"/>
        <end position="207"/>
    </location>
</feature>
<evidence type="ECO:0000256" key="8">
    <source>
        <dbReference type="ARBA" id="ARBA00023235"/>
    </source>
</evidence>
<feature type="compositionally biased region" description="Basic and acidic residues" evidence="10">
    <location>
        <begin position="303"/>
        <end position="315"/>
    </location>
</feature>
<protein>
    <submittedName>
        <fullName evidence="13">DEAD/DEAH box helicase</fullName>
    </submittedName>
</protein>
<keyword evidence="4 13" id="KW-0347">Helicase</keyword>
<dbReference type="GO" id="GO:0140097">
    <property type="term" value="F:catalytic activity, acting on DNA"/>
    <property type="evidence" value="ECO:0007669"/>
    <property type="project" value="UniProtKB-ARBA"/>
</dbReference>
<gene>
    <name evidence="13" type="ORF">C471_11496</name>
</gene>
<evidence type="ECO:0000256" key="10">
    <source>
        <dbReference type="SAM" id="MobiDB-lite"/>
    </source>
</evidence>
<dbReference type="GO" id="GO:0003677">
    <property type="term" value="F:DNA binding"/>
    <property type="evidence" value="ECO:0007669"/>
    <property type="project" value="UniProtKB-KW"/>
</dbReference>
<dbReference type="InterPro" id="IPR027417">
    <property type="entry name" value="P-loop_NTPase"/>
</dbReference>
<proteinExistence type="inferred from homology"/>
<feature type="region of interest" description="Disordered" evidence="10">
    <location>
        <begin position="19"/>
        <end position="42"/>
    </location>
</feature>
<accession>M0DS91</accession>
<keyword evidence="5" id="KW-0067">ATP-binding</keyword>
<organism evidence="13 14">
    <name type="scientific">Halorubrum saccharovorum DSM 1137</name>
    <dbReference type="NCBI Taxonomy" id="1227484"/>
    <lineage>
        <taxon>Archaea</taxon>
        <taxon>Methanobacteriati</taxon>
        <taxon>Methanobacteriota</taxon>
        <taxon>Stenosarchaea group</taxon>
        <taxon>Halobacteria</taxon>
        <taxon>Halobacteriales</taxon>
        <taxon>Haloferacaceae</taxon>
        <taxon>Halorubrum</taxon>
    </lineage>
</organism>
<keyword evidence="6" id="KW-0238">DNA-binding</keyword>
<comment type="similarity">
    <text evidence="9">Belongs to the Lhr helicase family. Lhr-Core subfamily.</text>
</comment>
<dbReference type="SMART" id="SM00487">
    <property type="entry name" value="DEXDc"/>
    <property type="match status" value="1"/>
</dbReference>
<keyword evidence="2" id="KW-0227">DNA damage</keyword>
<dbReference type="PATRIC" id="fig|1227484.4.peg.2258"/>
<feature type="domain" description="Helicase C-terminal" evidence="12">
    <location>
        <begin position="271"/>
        <end position="441"/>
    </location>
</feature>